<name>A0ACC1S800_9HYPO</name>
<organism evidence="1 2">
    <name type="scientific">Fusarium decemcellulare</name>
    <dbReference type="NCBI Taxonomy" id="57161"/>
    <lineage>
        <taxon>Eukaryota</taxon>
        <taxon>Fungi</taxon>
        <taxon>Dikarya</taxon>
        <taxon>Ascomycota</taxon>
        <taxon>Pezizomycotina</taxon>
        <taxon>Sordariomycetes</taxon>
        <taxon>Hypocreomycetidae</taxon>
        <taxon>Hypocreales</taxon>
        <taxon>Nectriaceae</taxon>
        <taxon>Fusarium</taxon>
        <taxon>Fusarium decemcellulare species complex</taxon>
    </lineage>
</organism>
<dbReference type="EMBL" id="JANRMS010000831">
    <property type="protein sequence ID" value="KAJ3533856.1"/>
    <property type="molecule type" value="Genomic_DNA"/>
</dbReference>
<evidence type="ECO:0000313" key="1">
    <source>
        <dbReference type="EMBL" id="KAJ3533856.1"/>
    </source>
</evidence>
<reference evidence="1" key="1">
    <citation type="submission" date="2022-08" db="EMBL/GenBank/DDBJ databases">
        <title>Genome Sequence of Fusarium decemcellulare.</title>
        <authorList>
            <person name="Buettner E."/>
        </authorList>
    </citation>
    <scope>NUCLEOTIDE SEQUENCE</scope>
    <source>
        <strain evidence="1">Babe19</strain>
    </source>
</reference>
<dbReference type="Proteomes" id="UP001148629">
    <property type="component" value="Unassembled WGS sequence"/>
</dbReference>
<accession>A0ACC1S800</accession>
<keyword evidence="2" id="KW-1185">Reference proteome</keyword>
<evidence type="ECO:0000313" key="2">
    <source>
        <dbReference type="Proteomes" id="UP001148629"/>
    </source>
</evidence>
<comment type="caution">
    <text evidence="1">The sequence shown here is derived from an EMBL/GenBank/DDBJ whole genome shotgun (WGS) entry which is preliminary data.</text>
</comment>
<gene>
    <name evidence="1" type="ORF">NM208_g7796</name>
</gene>
<proteinExistence type="predicted"/>
<sequence length="250" mass="26469">MPSIYNLAILVAAAAVPASADIYPTKVPSGFFSGPQSGIGSWYRANAAQDDTKGRSWCGYDYYNSDPVFAVSLKAMGGATWDSNPTAWREQTRKYCGLEALVTDPSTGKTKLMYLGDAFDDKWVRSPASIDIMIDGFSAIHGNPNGDKNKVINPVKWEFTGKVNTKYTADGASWPHTVSSPTDPGSGPCAGCVGAKCDGKTTVCNNGLTCLSPDGVCSDKVCNWGCTGWSCNSNVPCQKPNTCVNGVCKA</sequence>
<protein>
    <submittedName>
        <fullName evidence="1">Uncharacterized protein</fullName>
    </submittedName>
</protein>